<dbReference type="Proteomes" id="UP001187192">
    <property type="component" value="Unassembled WGS sequence"/>
</dbReference>
<accession>A0AA88DUC0</accession>
<dbReference type="EMBL" id="BTGU01000111">
    <property type="protein sequence ID" value="GMN61405.1"/>
    <property type="molecule type" value="Genomic_DNA"/>
</dbReference>
<proteinExistence type="predicted"/>
<sequence length="90" mass="10256">MFMNYELYGFKINEIIEHRCRLARTPRAIPPVVDIDEEWIILVIARAAGDDDDVADLRDDRSVSQMSNASVTCQVRWNGSQKANLDGDIM</sequence>
<keyword evidence="2" id="KW-1185">Reference proteome</keyword>
<gene>
    <name evidence="1" type="ORF">TIFTF001_030494</name>
</gene>
<protein>
    <submittedName>
        <fullName evidence="1">Uncharacterized protein</fullName>
    </submittedName>
</protein>
<dbReference type="AlphaFoldDB" id="A0AA88DUC0"/>
<evidence type="ECO:0000313" key="2">
    <source>
        <dbReference type="Proteomes" id="UP001187192"/>
    </source>
</evidence>
<reference evidence="1" key="1">
    <citation type="submission" date="2023-07" db="EMBL/GenBank/DDBJ databases">
        <title>draft genome sequence of fig (Ficus carica).</title>
        <authorList>
            <person name="Takahashi T."/>
            <person name="Nishimura K."/>
        </authorList>
    </citation>
    <scope>NUCLEOTIDE SEQUENCE</scope>
</reference>
<comment type="caution">
    <text evidence="1">The sequence shown here is derived from an EMBL/GenBank/DDBJ whole genome shotgun (WGS) entry which is preliminary data.</text>
</comment>
<evidence type="ECO:0000313" key="1">
    <source>
        <dbReference type="EMBL" id="GMN61405.1"/>
    </source>
</evidence>
<organism evidence="1 2">
    <name type="scientific">Ficus carica</name>
    <name type="common">Common fig</name>
    <dbReference type="NCBI Taxonomy" id="3494"/>
    <lineage>
        <taxon>Eukaryota</taxon>
        <taxon>Viridiplantae</taxon>
        <taxon>Streptophyta</taxon>
        <taxon>Embryophyta</taxon>
        <taxon>Tracheophyta</taxon>
        <taxon>Spermatophyta</taxon>
        <taxon>Magnoliopsida</taxon>
        <taxon>eudicotyledons</taxon>
        <taxon>Gunneridae</taxon>
        <taxon>Pentapetalae</taxon>
        <taxon>rosids</taxon>
        <taxon>fabids</taxon>
        <taxon>Rosales</taxon>
        <taxon>Moraceae</taxon>
        <taxon>Ficeae</taxon>
        <taxon>Ficus</taxon>
    </lineage>
</organism>
<name>A0AA88DUC0_FICCA</name>